<dbReference type="Proteomes" id="UP000032049">
    <property type="component" value="Unassembled WGS sequence"/>
</dbReference>
<sequence>MDLTNYRTLGRSGLKISPLTLGAMTFGEDWGWGSTPAEAEAIMSAYIEQGGNIIDTANVYTKGHSEKIIGDYLTKTDLRRDQLVLSTKFFCNLYPGDPNAGGSSRKAIISSLENSLRRLQTDYVDVYWMHAFDPFTPIEETMSALHDLITSGKVRYIAVSDTPAWKIAQSQLIANFRGWSAFAGLQIEYSLLERTVEGELIPMAQDLGLGIMPWSPLKGGILSGKYTRANKGEIQSGRNSLEGGTEFAEATYQLIDCLARIAKEKETTPASVALAWVISRPGVTSTLIGARTMDQLNQNLNALAVQLTADEIASLDKLSEPVLGFPIPFLRNRAAHMGQAGANVNGITSFAPPLLPQNISEIY</sequence>
<evidence type="ECO:0000313" key="3">
    <source>
        <dbReference type="EMBL" id="KIO76604.1"/>
    </source>
</evidence>
<keyword evidence="1" id="KW-0560">Oxidoreductase</keyword>
<dbReference type="GO" id="GO:0016491">
    <property type="term" value="F:oxidoreductase activity"/>
    <property type="evidence" value="ECO:0007669"/>
    <property type="project" value="UniProtKB-KW"/>
</dbReference>
<dbReference type="EMBL" id="JXRA01000059">
    <property type="protein sequence ID" value="KIO76604.1"/>
    <property type="molecule type" value="Genomic_DNA"/>
</dbReference>
<evidence type="ECO:0000256" key="1">
    <source>
        <dbReference type="ARBA" id="ARBA00023002"/>
    </source>
</evidence>
<accession>A0A0D0FVV5</accession>
<dbReference type="PANTHER" id="PTHR43364">
    <property type="entry name" value="NADH-SPECIFIC METHYLGLYOXAL REDUCTASE-RELATED"/>
    <property type="match status" value="1"/>
</dbReference>
<keyword evidence="4" id="KW-1185">Reference proteome</keyword>
<dbReference type="PANTHER" id="PTHR43364:SF4">
    <property type="entry name" value="NAD(P)-LINKED OXIDOREDUCTASE SUPERFAMILY PROTEIN"/>
    <property type="match status" value="1"/>
</dbReference>
<dbReference type="OrthoDB" id="9773828at2"/>
<gene>
    <name evidence="3" type="ORF">TH53_14200</name>
</gene>
<feature type="domain" description="NADP-dependent oxidoreductase" evidence="2">
    <location>
        <begin position="18"/>
        <end position="319"/>
    </location>
</feature>
<dbReference type="InterPro" id="IPR023210">
    <property type="entry name" value="NADP_OxRdtase_dom"/>
</dbReference>
<dbReference type="FunFam" id="3.20.20.100:FF:000004">
    <property type="entry name" value="Oxidoreductase, aldo/keto reductase"/>
    <property type="match status" value="1"/>
</dbReference>
<dbReference type="RefSeq" id="WP_041882895.1">
    <property type="nucleotide sequence ID" value="NZ_CP157278.1"/>
</dbReference>
<dbReference type="AlphaFoldDB" id="A0A0D0FVV5"/>
<reference evidence="3 4" key="1">
    <citation type="submission" date="2015-01" db="EMBL/GenBank/DDBJ databases">
        <title>Draft genome sequence of Pedobacter sp. NL19 isolated from sludge of an effluent treatment pond in an abandoned uranium mine.</title>
        <authorList>
            <person name="Santos T."/>
            <person name="Caetano T."/>
            <person name="Covas C."/>
            <person name="Cruz A."/>
            <person name="Mendo S."/>
        </authorList>
    </citation>
    <scope>NUCLEOTIDE SEQUENCE [LARGE SCALE GENOMIC DNA]</scope>
    <source>
        <strain evidence="3 4">NL19</strain>
    </source>
</reference>
<proteinExistence type="predicted"/>
<comment type="caution">
    <text evidence="3">The sequence shown here is derived from an EMBL/GenBank/DDBJ whole genome shotgun (WGS) entry which is preliminary data.</text>
</comment>
<dbReference type="InterPro" id="IPR036812">
    <property type="entry name" value="NAD(P)_OxRdtase_dom_sf"/>
</dbReference>
<dbReference type="GO" id="GO:0005829">
    <property type="term" value="C:cytosol"/>
    <property type="evidence" value="ECO:0007669"/>
    <property type="project" value="UniProtKB-ARBA"/>
</dbReference>
<evidence type="ECO:0000259" key="2">
    <source>
        <dbReference type="Pfam" id="PF00248"/>
    </source>
</evidence>
<organism evidence="3 4">
    <name type="scientific">Pedobacter lusitanus</name>
    <dbReference type="NCBI Taxonomy" id="1503925"/>
    <lineage>
        <taxon>Bacteria</taxon>
        <taxon>Pseudomonadati</taxon>
        <taxon>Bacteroidota</taxon>
        <taxon>Sphingobacteriia</taxon>
        <taxon>Sphingobacteriales</taxon>
        <taxon>Sphingobacteriaceae</taxon>
        <taxon>Pedobacter</taxon>
    </lineage>
</organism>
<dbReference type="InterPro" id="IPR050523">
    <property type="entry name" value="AKR_Detox_Biosynth"/>
</dbReference>
<dbReference type="Gene3D" id="3.20.20.100">
    <property type="entry name" value="NADP-dependent oxidoreductase domain"/>
    <property type="match status" value="1"/>
</dbReference>
<dbReference type="STRING" id="1503925.TH53_14200"/>
<protein>
    <submittedName>
        <fullName evidence="3">Aldo/keto reductase</fullName>
    </submittedName>
</protein>
<name>A0A0D0FVV5_9SPHI</name>
<dbReference type="SUPFAM" id="SSF51430">
    <property type="entry name" value="NAD(P)-linked oxidoreductase"/>
    <property type="match status" value="1"/>
</dbReference>
<evidence type="ECO:0000313" key="4">
    <source>
        <dbReference type="Proteomes" id="UP000032049"/>
    </source>
</evidence>
<dbReference type="Pfam" id="PF00248">
    <property type="entry name" value="Aldo_ket_red"/>
    <property type="match status" value="1"/>
</dbReference>
<dbReference type="CDD" id="cd19080">
    <property type="entry name" value="AKR_AKR9A_9B"/>
    <property type="match status" value="1"/>
</dbReference>